<evidence type="ECO:0000313" key="8">
    <source>
        <dbReference type="EMBL" id="QGZ66900.1"/>
    </source>
</evidence>
<gene>
    <name evidence="7" type="primary">pcm</name>
    <name evidence="8" type="ORF">FAZ98_32825</name>
</gene>
<comment type="subcellular location">
    <subcellularLocation>
        <location evidence="1 7">Cytoplasm</location>
    </subcellularLocation>
</comment>
<dbReference type="GO" id="GO:0004719">
    <property type="term" value="F:protein-L-isoaspartate (D-aspartate) O-methyltransferase activity"/>
    <property type="evidence" value="ECO:0007669"/>
    <property type="project" value="UniProtKB-UniRule"/>
</dbReference>
<organism evidence="8 9">
    <name type="scientific">Paraburkholderia acidisoli</name>
    <dbReference type="NCBI Taxonomy" id="2571748"/>
    <lineage>
        <taxon>Bacteria</taxon>
        <taxon>Pseudomonadati</taxon>
        <taxon>Pseudomonadota</taxon>
        <taxon>Betaproteobacteria</taxon>
        <taxon>Burkholderiales</taxon>
        <taxon>Burkholderiaceae</taxon>
        <taxon>Paraburkholderia</taxon>
    </lineage>
</organism>
<dbReference type="HAMAP" id="MF_00090">
    <property type="entry name" value="PIMT"/>
    <property type="match status" value="1"/>
</dbReference>
<dbReference type="GO" id="GO:0005737">
    <property type="term" value="C:cytoplasm"/>
    <property type="evidence" value="ECO:0007669"/>
    <property type="project" value="UniProtKB-SubCell"/>
</dbReference>
<dbReference type="Pfam" id="PF01135">
    <property type="entry name" value="PCMT"/>
    <property type="match status" value="1"/>
</dbReference>
<dbReference type="EC" id="2.1.1.77" evidence="7"/>
<dbReference type="Gene3D" id="3.40.50.150">
    <property type="entry name" value="Vaccinia Virus protein VP39"/>
    <property type="match status" value="1"/>
</dbReference>
<evidence type="ECO:0000313" key="9">
    <source>
        <dbReference type="Proteomes" id="UP000433577"/>
    </source>
</evidence>
<dbReference type="EMBL" id="CP046916">
    <property type="protein sequence ID" value="QGZ66900.1"/>
    <property type="molecule type" value="Genomic_DNA"/>
</dbReference>
<keyword evidence="4 7" id="KW-0489">Methyltransferase</keyword>
<dbReference type="CDD" id="cd02440">
    <property type="entry name" value="AdoMet_MTases"/>
    <property type="match status" value="1"/>
</dbReference>
<reference evidence="8 9" key="1">
    <citation type="submission" date="2019-12" db="EMBL/GenBank/DDBJ databases">
        <title>Paraburkholderia acidiphila 7Q-K02 sp. nov and Paraburkholderia acidisoli DHF22 sp. nov., two strains isolated from forest soil.</title>
        <authorList>
            <person name="Gao Z."/>
            <person name="Qiu L."/>
        </authorList>
    </citation>
    <scope>NUCLEOTIDE SEQUENCE [LARGE SCALE GENOMIC DNA]</scope>
    <source>
        <strain evidence="8 9">DHF22</strain>
    </source>
</reference>
<evidence type="ECO:0000256" key="4">
    <source>
        <dbReference type="ARBA" id="ARBA00022603"/>
    </source>
</evidence>
<dbReference type="InterPro" id="IPR000682">
    <property type="entry name" value="PCMT"/>
</dbReference>
<sequence length="235" mass="25090">MVDRQIRARGIHDTALLAAFAAVPRHVFVPPALQKHAYADAALPIGRHAGNQARSQAGSQADSQARSQSSIQTISQPYIVARMIDLAQVRATDNVLDVGTGSGYAAAILARLAARVVSIERDAGLAQHARETLARLNVRNVDCRTGDGTLGVPEAAPFDAILCAAGGPGVPRAWREQLAMGGRIVMPVETGRGMQRLVRLTRRDAVTFEEASFERVRFVPLIGAQGWDDAARPDG</sequence>
<accession>A0A7Z2GS90</accession>
<proteinExistence type="inferred from homology"/>
<dbReference type="OrthoDB" id="9810066at2"/>
<keyword evidence="5 7" id="KW-0808">Transferase</keyword>
<evidence type="ECO:0000256" key="5">
    <source>
        <dbReference type="ARBA" id="ARBA00022679"/>
    </source>
</evidence>
<evidence type="ECO:0000256" key="3">
    <source>
        <dbReference type="ARBA" id="ARBA00022490"/>
    </source>
</evidence>
<dbReference type="AlphaFoldDB" id="A0A7Z2GS90"/>
<dbReference type="PANTHER" id="PTHR11579">
    <property type="entry name" value="PROTEIN-L-ISOASPARTATE O-METHYLTRANSFERASE"/>
    <property type="match status" value="1"/>
</dbReference>
<dbReference type="PROSITE" id="PS01279">
    <property type="entry name" value="PCMT"/>
    <property type="match status" value="1"/>
</dbReference>
<comment type="function">
    <text evidence="7">Catalyzes the methyl esterification of L-isoaspartyl residues in peptides and proteins that result from spontaneous decomposition of normal L-aspartyl and L-asparaginyl residues. It plays a role in the repair and/or degradation of damaged proteins.</text>
</comment>
<comment type="catalytic activity">
    <reaction evidence="7">
        <text>[protein]-L-isoaspartate + S-adenosyl-L-methionine = [protein]-L-isoaspartate alpha-methyl ester + S-adenosyl-L-homocysteine</text>
        <dbReference type="Rhea" id="RHEA:12705"/>
        <dbReference type="Rhea" id="RHEA-COMP:12143"/>
        <dbReference type="Rhea" id="RHEA-COMP:12144"/>
        <dbReference type="ChEBI" id="CHEBI:57856"/>
        <dbReference type="ChEBI" id="CHEBI:59789"/>
        <dbReference type="ChEBI" id="CHEBI:90596"/>
        <dbReference type="ChEBI" id="CHEBI:90598"/>
        <dbReference type="EC" id="2.1.1.77"/>
    </reaction>
</comment>
<dbReference type="GO" id="GO:0032259">
    <property type="term" value="P:methylation"/>
    <property type="evidence" value="ECO:0007669"/>
    <property type="project" value="UniProtKB-KW"/>
</dbReference>
<dbReference type="KEGG" id="pacs:FAZ98_32825"/>
<keyword evidence="6 7" id="KW-0949">S-adenosyl-L-methionine</keyword>
<name>A0A7Z2GS90_9BURK</name>
<dbReference type="SUPFAM" id="SSF53335">
    <property type="entry name" value="S-adenosyl-L-methionine-dependent methyltransferases"/>
    <property type="match status" value="1"/>
</dbReference>
<dbReference type="InterPro" id="IPR029063">
    <property type="entry name" value="SAM-dependent_MTases_sf"/>
</dbReference>
<dbReference type="GO" id="GO:0030091">
    <property type="term" value="P:protein repair"/>
    <property type="evidence" value="ECO:0007669"/>
    <property type="project" value="UniProtKB-UniRule"/>
</dbReference>
<evidence type="ECO:0000256" key="7">
    <source>
        <dbReference type="HAMAP-Rule" id="MF_00090"/>
    </source>
</evidence>
<keyword evidence="9" id="KW-1185">Reference proteome</keyword>
<evidence type="ECO:0000256" key="2">
    <source>
        <dbReference type="ARBA" id="ARBA00005369"/>
    </source>
</evidence>
<protein>
    <recommendedName>
        <fullName evidence="7">Protein-L-isoaspartate O-methyltransferase</fullName>
        <ecNumber evidence="7">2.1.1.77</ecNumber>
    </recommendedName>
    <alternativeName>
        <fullName evidence="7">L-isoaspartyl protein carboxyl methyltransferase</fullName>
    </alternativeName>
    <alternativeName>
        <fullName evidence="7">Protein L-isoaspartyl methyltransferase</fullName>
    </alternativeName>
    <alternativeName>
        <fullName evidence="7">Protein-beta-aspartate methyltransferase</fullName>
        <shortName evidence="7">PIMT</shortName>
    </alternativeName>
</protein>
<feature type="active site" evidence="7">
    <location>
        <position position="75"/>
    </location>
</feature>
<evidence type="ECO:0000256" key="1">
    <source>
        <dbReference type="ARBA" id="ARBA00004496"/>
    </source>
</evidence>
<comment type="similarity">
    <text evidence="2 7">Belongs to the methyltransferase superfamily. L-isoaspartyl/D-aspartyl protein methyltransferase family.</text>
</comment>
<dbReference type="PANTHER" id="PTHR11579:SF0">
    <property type="entry name" value="PROTEIN-L-ISOASPARTATE(D-ASPARTATE) O-METHYLTRANSFERASE"/>
    <property type="match status" value="1"/>
</dbReference>
<keyword evidence="3 7" id="KW-0963">Cytoplasm</keyword>
<dbReference type="Proteomes" id="UP000433577">
    <property type="component" value="Chromosome 4"/>
</dbReference>
<evidence type="ECO:0000256" key="6">
    <source>
        <dbReference type="ARBA" id="ARBA00022691"/>
    </source>
</evidence>